<proteinExistence type="predicted"/>
<keyword evidence="2" id="KW-1185">Reference proteome</keyword>
<dbReference type="Pfam" id="PF08814">
    <property type="entry name" value="XisH"/>
    <property type="match status" value="1"/>
</dbReference>
<dbReference type="CDD" id="cd22366">
    <property type="entry name" value="XisH-like"/>
    <property type="match status" value="1"/>
</dbReference>
<reference evidence="1" key="1">
    <citation type="submission" date="2020-10" db="EMBL/GenBank/DDBJ databases">
        <authorList>
            <person name="Castelo-Branco R."/>
            <person name="Eusebio N."/>
            <person name="Adriana R."/>
            <person name="Vieira A."/>
            <person name="Brugerolle De Fraissinette N."/>
            <person name="Rezende De Castro R."/>
            <person name="Schneider M.P."/>
            <person name="Vasconcelos V."/>
            <person name="Leao P.N."/>
        </authorList>
    </citation>
    <scope>NUCLEOTIDE SEQUENCE</scope>
    <source>
        <strain evidence="1">LEGE 11480</strain>
    </source>
</reference>
<evidence type="ECO:0000313" key="2">
    <source>
        <dbReference type="Proteomes" id="UP000625316"/>
    </source>
</evidence>
<dbReference type="InterPro" id="IPR011856">
    <property type="entry name" value="tRNA_endonuc-like_dom_sf"/>
</dbReference>
<evidence type="ECO:0000313" key="1">
    <source>
        <dbReference type="EMBL" id="MBE9032611.1"/>
    </source>
</evidence>
<dbReference type="RefSeq" id="WP_264327427.1">
    <property type="nucleotide sequence ID" value="NZ_JADEXQ010000114.1"/>
</dbReference>
<dbReference type="Proteomes" id="UP000625316">
    <property type="component" value="Unassembled WGS sequence"/>
</dbReference>
<name>A0A928Z4H0_9CYAN</name>
<dbReference type="InterPro" id="IPR014919">
    <property type="entry name" value="XisH"/>
</dbReference>
<dbReference type="InterPro" id="IPR011335">
    <property type="entry name" value="Restrct_endonuc-II-like"/>
</dbReference>
<dbReference type="EMBL" id="JADEXQ010000114">
    <property type="protein sequence ID" value="MBE9032611.1"/>
    <property type="molecule type" value="Genomic_DNA"/>
</dbReference>
<sequence>MARDLFHNQVRTALTKDGWTITHDPFSVRISEAVKIQIDLGAESTVAAERDQEKIAVEIKSFIADSDISEFHTALGQYLNYAQALEDKEPERKLYLAVPEETYRDFFQLPFVQKSLNRYGVNLIIYNPLQEEIAQWIDC</sequence>
<dbReference type="GO" id="GO:0003676">
    <property type="term" value="F:nucleic acid binding"/>
    <property type="evidence" value="ECO:0007669"/>
    <property type="project" value="InterPro"/>
</dbReference>
<accession>A0A928Z4H0</accession>
<dbReference type="SUPFAM" id="SSF52980">
    <property type="entry name" value="Restriction endonuclease-like"/>
    <property type="match status" value="1"/>
</dbReference>
<protein>
    <submittedName>
        <fullName evidence="1">XisH family protein</fullName>
    </submittedName>
</protein>
<gene>
    <name evidence="1" type="ORF">IQ266_23000</name>
</gene>
<organism evidence="1 2">
    <name type="scientific">Romeriopsis navalis LEGE 11480</name>
    <dbReference type="NCBI Taxonomy" id="2777977"/>
    <lineage>
        <taxon>Bacteria</taxon>
        <taxon>Bacillati</taxon>
        <taxon>Cyanobacteriota</taxon>
        <taxon>Cyanophyceae</taxon>
        <taxon>Leptolyngbyales</taxon>
        <taxon>Leptolyngbyaceae</taxon>
        <taxon>Romeriopsis</taxon>
        <taxon>Romeriopsis navalis</taxon>
    </lineage>
</organism>
<comment type="caution">
    <text evidence="1">The sequence shown here is derived from an EMBL/GenBank/DDBJ whole genome shotgun (WGS) entry which is preliminary data.</text>
</comment>
<dbReference type="Gene3D" id="3.40.1350.10">
    <property type="match status" value="1"/>
</dbReference>
<dbReference type="AlphaFoldDB" id="A0A928Z4H0"/>